<protein>
    <submittedName>
        <fullName evidence="1">Uncharacterized protein</fullName>
    </submittedName>
</protein>
<name>A0A4R6JLT2_9ACTN</name>
<reference evidence="1 2" key="1">
    <citation type="submission" date="2019-03" db="EMBL/GenBank/DDBJ databases">
        <title>Genomic Encyclopedia of Type Strains, Phase III (KMG-III): the genomes of soil and plant-associated and newly described type strains.</title>
        <authorList>
            <person name="Whitman W."/>
        </authorList>
    </citation>
    <scope>NUCLEOTIDE SEQUENCE [LARGE SCALE GENOMIC DNA]</scope>
    <source>
        <strain evidence="1 2">VKM Ac-2527</strain>
    </source>
</reference>
<sequence>MGVEAGHSVAALSWGLLRPYVSVVVLECMADDPRQFFDGCERVLRDPWRSRPGREERIIASSSPDAGQPEAPRGLENLGIDQIAAFVREVRAHPGWAAPGSSFVDTTNHLTAVLRRGRLFAVHTDNVTVDRLQRWLDKAPRPALRRIPPDVLESALLTGESKGLWLRGTHQRRTTKPDTKNISGQRLQDALSPFEDSSFAMGSAKALLDDDPERFVLHGTIGTTPRRSSVWFGPATDFNAFAAAVAELLLLLDKALVSGTATGHGLPHLARPVADLSGVFGAYEIIATTPDELANLPDLGDEVRDAAITLEAATLDVQEKANSPDFVLGVGFGGSISGTLALGPRVGDHGFDLSLGYATEPTDPPTVREIMDALGHQELLTVYYRSGHTFSNGQIWKERIPVAAFRNWMFEDFTGFDITREKPDRTEPQEIHDLAGRPGDTSLFGWVVQHFSDGWLTCDDGAGEAADFFHIAPDDGCLSVNHVKAARSASPRRRVAAAAYEVVVGQAVKNLVYADTDRLRTKLSRAPVARPACWSDGASVDDRTEFLEALEPRNATDPWRVVVVQPHIAEPTYHQLRSGSNGAETDLLRLHLVETLLNSARASGVGIGGELEVIGSS</sequence>
<gene>
    <name evidence="1" type="ORF">EV643_1201</name>
</gene>
<evidence type="ECO:0000313" key="2">
    <source>
        <dbReference type="Proteomes" id="UP000295388"/>
    </source>
</evidence>
<dbReference type="AlphaFoldDB" id="A0A4R6JLT2"/>
<comment type="caution">
    <text evidence="1">The sequence shown here is derived from an EMBL/GenBank/DDBJ whole genome shotgun (WGS) entry which is preliminary data.</text>
</comment>
<dbReference type="EMBL" id="SNWQ01000020">
    <property type="protein sequence ID" value="TDO36271.1"/>
    <property type="molecule type" value="Genomic_DNA"/>
</dbReference>
<accession>A0A4R6JLT2</accession>
<keyword evidence="2" id="KW-1185">Reference proteome</keyword>
<dbReference type="Proteomes" id="UP000295388">
    <property type="component" value="Unassembled WGS sequence"/>
</dbReference>
<proteinExistence type="predicted"/>
<evidence type="ECO:0000313" key="1">
    <source>
        <dbReference type="EMBL" id="TDO36271.1"/>
    </source>
</evidence>
<organism evidence="1 2">
    <name type="scientific">Kribbella caucasensis</name>
    <dbReference type="NCBI Taxonomy" id="2512215"/>
    <lineage>
        <taxon>Bacteria</taxon>
        <taxon>Bacillati</taxon>
        <taxon>Actinomycetota</taxon>
        <taxon>Actinomycetes</taxon>
        <taxon>Propionibacteriales</taxon>
        <taxon>Kribbellaceae</taxon>
        <taxon>Kribbella</taxon>
    </lineage>
</organism>